<keyword evidence="1" id="KW-0472">Membrane</keyword>
<proteinExistence type="predicted"/>
<dbReference type="EMBL" id="JAXLQG010000003">
    <property type="protein sequence ID" value="KAK5542248.1"/>
    <property type="molecule type" value="Genomic_DNA"/>
</dbReference>
<evidence type="ECO:0000256" key="1">
    <source>
        <dbReference type="SAM" id="Phobius"/>
    </source>
</evidence>
<reference evidence="2 3" key="1">
    <citation type="submission" date="2023-06" db="EMBL/GenBank/DDBJ databases">
        <title>Black Yeasts Isolated from many extreme environments.</title>
        <authorList>
            <person name="Coleine C."/>
            <person name="Stajich J.E."/>
            <person name="Selbmann L."/>
        </authorList>
    </citation>
    <scope>NUCLEOTIDE SEQUENCE [LARGE SCALE GENOMIC DNA]</scope>
    <source>
        <strain evidence="2 3">CCFEE 5887</strain>
    </source>
</reference>
<evidence type="ECO:0000313" key="2">
    <source>
        <dbReference type="EMBL" id="KAK5542248.1"/>
    </source>
</evidence>
<dbReference type="Proteomes" id="UP001345827">
    <property type="component" value="Unassembled WGS sequence"/>
</dbReference>
<feature type="transmembrane region" description="Helical" evidence="1">
    <location>
        <begin position="12"/>
        <end position="32"/>
    </location>
</feature>
<evidence type="ECO:0008006" key="4">
    <source>
        <dbReference type="Google" id="ProtNLM"/>
    </source>
</evidence>
<accession>A0AAV9QGD2</accession>
<dbReference type="AlphaFoldDB" id="A0AAV9QGD2"/>
<evidence type="ECO:0000313" key="3">
    <source>
        <dbReference type="Proteomes" id="UP001345827"/>
    </source>
</evidence>
<comment type="caution">
    <text evidence="2">The sequence shown here is derived from an EMBL/GenBank/DDBJ whole genome shotgun (WGS) entry which is preliminary data.</text>
</comment>
<keyword evidence="3" id="KW-1185">Reference proteome</keyword>
<keyword evidence="1" id="KW-0812">Transmembrane</keyword>
<organism evidence="2 3">
    <name type="scientific">Vermiconidia calcicola</name>
    <dbReference type="NCBI Taxonomy" id="1690605"/>
    <lineage>
        <taxon>Eukaryota</taxon>
        <taxon>Fungi</taxon>
        <taxon>Dikarya</taxon>
        <taxon>Ascomycota</taxon>
        <taxon>Pezizomycotina</taxon>
        <taxon>Dothideomycetes</taxon>
        <taxon>Dothideomycetidae</taxon>
        <taxon>Mycosphaerellales</taxon>
        <taxon>Extremaceae</taxon>
        <taxon>Vermiconidia</taxon>
    </lineage>
</organism>
<protein>
    <recommendedName>
        <fullName evidence="4">Cytochrome P450</fullName>
    </recommendedName>
</protein>
<keyword evidence="1" id="KW-1133">Transmembrane helix</keyword>
<sequence length="573" mass="65472">MSGIDTNLAESALTIALVALVISLFQLLQQYFSTADGYRNCQRAVMGRWAQRTRRHFIAREFRFETLFTVPDIFLAGDGAAARPHQILITGTVDSRKATLIPLEAFLDKDEFRRTSSFYQDVEKTGMSSRQLKSLRKSIENPSDELVCWLPLLHWLHETTKASLDPDEIPQNGNAEMCVLQPLRRKRLPALTKRERSWDFQPPDVSRPLAKSTVSDIAVLARRMGMKWKMFRPEEGIMRAEGHSHIITSTLVRSLGTVLHYRYTGQARRLDRANTLYTPTLAGSPLKEQEEIYIASPNADRLGCGVIRGDGTLRVPNFIVGSRFEVSGALNALDNSGESTAQLEEMYRLLPQFTLRAIDIVAMSTFMGFKFALRRFKETYMQHVKLSHANAEVTCQPEHVRSLQLNPGVQTLLILEACSRLSDNFPHWDRETTPKGTVRRDIVYLDVLSSYHKSMTNYLMILQNDFRLRYTDLLKFHIRFAIFRPPLTPNSTRPETQKHAPGEDVRHQFDQIDKIRDAYRRSHPGTQISDLLFVDAWASMMFRACCWGACHILVPGERVPSEYYGSQLPVYIG</sequence>
<name>A0AAV9QGD2_9PEZI</name>
<gene>
    <name evidence="2" type="ORF">LTR25_002133</name>
</gene>